<comment type="caution">
    <text evidence="1">The sequence shown here is derived from an EMBL/GenBank/DDBJ whole genome shotgun (WGS) entry which is preliminary data.</text>
</comment>
<proteinExistence type="predicted"/>
<gene>
    <name evidence="1" type="ORF">MRB53_031277</name>
</gene>
<sequence length="190" mass="22113">MSLELSKEEEIADAHAEDAFNCKEQEQPEIRGVISNMEFGKKANENVENGLLAPDEIVTAVLLGHFPVGSNINAHQQSSRDSDLAFSRCIHQWTSQTITSITDEKEQRTQRRVSMRDATLFWMSSLFDNVDTERRRTKETRQDEERSRVSLTISFRGFRRRRRHETLVSSREKRLLRLETLLIYSTNIVK</sequence>
<dbReference type="Proteomes" id="UP001234297">
    <property type="component" value="Chromosome 10"/>
</dbReference>
<dbReference type="EMBL" id="CM056818">
    <property type="protein sequence ID" value="KAJ8622748.1"/>
    <property type="molecule type" value="Genomic_DNA"/>
</dbReference>
<reference evidence="1 2" key="1">
    <citation type="journal article" date="2022" name="Hortic Res">
        <title>A haplotype resolved chromosomal level avocado genome allows analysis of novel avocado genes.</title>
        <authorList>
            <person name="Nath O."/>
            <person name="Fletcher S.J."/>
            <person name="Hayward A."/>
            <person name="Shaw L.M."/>
            <person name="Masouleh A.K."/>
            <person name="Furtado A."/>
            <person name="Henry R.J."/>
            <person name="Mitter N."/>
        </authorList>
    </citation>
    <scope>NUCLEOTIDE SEQUENCE [LARGE SCALE GENOMIC DNA]</scope>
    <source>
        <strain evidence="2">cv. Hass</strain>
    </source>
</reference>
<protein>
    <submittedName>
        <fullName evidence="1">Uncharacterized protein</fullName>
    </submittedName>
</protein>
<accession>A0ACC2KNM0</accession>
<keyword evidence="2" id="KW-1185">Reference proteome</keyword>
<evidence type="ECO:0000313" key="1">
    <source>
        <dbReference type="EMBL" id="KAJ8622748.1"/>
    </source>
</evidence>
<name>A0ACC2KNM0_PERAE</name>
<evidence type="ECO:0000313" key="2">
    <source>
        <dbReference type="Proteomes" id="UP001234297"/>
    </source>
</evidence>
<organism evidence="1 2">
    <name type="scientific">Persea americana</name>
    <name type="common">Avocado</name>
    <dbReference type="NCBI Taxonomy" id="3435"/>
    <lineage>
        <taxon>Eukaryota</taxon>
        <taxon>Viridiplantae</taxon>
        <taxon>Streptophyta</taxon>
        <taxon>Embryophyta</taxon>
        <taxon>Tracheophyta</taxon>
        <taxon>Spermatophyta</taxon>
        <taxon>Magnoliopsida</taxon>
        <taxon>Magnoliidae</taxon>
        <taxon>Laurales</taxon>
        <taxon>Lauraceae</taxon>
        <taxon>Persea</taxon>
    </lineage>
</organism>